<sequence>MSTFPTCCHPIKSQMLGTSYGNDIIKAEELLNEVSTMLQPLSGDEPPYTFVPILRKLSNALDITECFLFQKRICEFYPKLRRAIKYRPNDLQDLYHVHMCCFAYQQLVYAYKKMSYAPNDNLIPTIFSAMEHINAMLDFNPNIQFLIYRKAILANQLKKDPTTLIEHMDGILERFPDYHDAHYLKCITLLQIDPEMKRYKDRINVCNLEYLKTAPVQSTHYAFMSYLQCHLRLNHDLDLKKAEEWLRKAKDAEKHWYPTTNHTIREQVIDRFTQLQAQGFNLDSDTVIPTLDEEDEDLSEEGESTDDEKIEGKDKEHQQSQKVEHSHSIWFVVALVLFCIFYETLKQRS</sequence>
<protein>
    <submittedName>
        <fullName evidence="2">Uncharacterized protein</fullName>
    </submittedName>
</protein>
<organism evidence="2 3">
    <name type="scientific">Acrasis kona</name>
    <dbReference type="NCBI Taxonomy" id="1008807"/>
    <lineage>
        <taxon>Eukaryota</taxon>
        <taxon>Discoba</taxon>
        <taxon>Heterolobosea</taxon>
        <taxon>Tetramitia</taxon>
        <taxon>Eutetramitia</taxon>
        <taxon>Acrasidae</taxon>
        <taxon>Acrasis</taxon>
    </lineage>
</organism>
<evidence type="ECO:0000313" key="3">
    <source>
        <dbReference type="Proteomes" id="UP001431209"/>
    </source>
</evidence>
<name>A0AAW2ZLL3_9EUKA</name>
<dbReference type="EMBL" id="JAOPGA020001714">
    <property type="protein sequence ID" value="KAL0490758.1"/>
    <property type="molecule type" value="Genomic_DNA"/>
</dbReference>
<dbReference type="Proteomes" id="UP001431209">
    <property type="component" value="Unassembled WGS sequence"/>
</dbReference>
<accession>A0AAW2ZLL3</accession>
<feature type="compositionally biased region" description="Acidic residues" evidence="1">
    <location>
        <begin position="293"/>
        <end position="309"/>
    </location>
</feature>
<gene>
    <name evidence="2" type="ORF">AKO1_002531</name>
</gene>
<keyword evidence="3" id="KW-1185">Reference proteome</keyword>
<comment type="caution">
    <text evidence="2">The sequence shown here is derived from an EMBL/GenBank/DDBJ whole genome shotgun (WGS) entry which is preliminary data.</text>
</comment>
<evidence type="ECO:0000256" key="1">
    <source>
        <dbReference type="SAM" id="MobiDB-lite"/>
    </source>
</evidence>
<evidence type="ECO:0000313" key="2">
    <source>
        <dbReference type="EMBL" id="KAL0490758.1"/>
    </source>
</evidence>
<reference evidence="2 3" key="1">
    <citation type="submission" date="2024-03" db="EMBL/GenBank/DDBJ databases">
        <title>The Acrasis kona genome and developmental transcriptomes reveal deep origins of eukaryotic multicellular pathways.</title>
        <authorList>
            <person name="Sheikh S."/>
            <person name="Fu C.-J."/>
            <person name="Brown M.W."/>
            <person name="Baldauf S.L."/>
        </authorList>
    </citation>
    <scope>NUCLEOTIDE SEQUENCE [LARGE SCALE GENOMIC DNA]</scope>
    <source>
        <strain evidence="2 3">ATCC MYA-3509</strain>
    </source>
</reference>
<proteinExistence type="predicted"/>
<dbReference type="AlphaFoldDB" id="A0AAW2ZLL3"/>
<feature type="region of interest" description="Disordered" evidence="1">
    <location>
        <begin position="293"/>
        <end position="320"/>
    </location>
</feature>
<feature type="compositionally biased region" description="Basic and acidic residues" evidence="1">
    <location>
        <begin position="310"/>
        <end position="320"/>
    </location>
</feature>